<feature type="compositionally biased region" description="Polar residues" evidence="1">
    <location>
        <begin position="18"/>
        <end position="29"/>
    </location>
</feature>
<proteinExistence type="predicted"/>
<comment type="caution">
    <text evidence="2">The sequence shown here is derived from an EMBL/GenBank/DDBJ whole genome shotgun (WGS) entry which is preliminary data.</text>
</comment>
<feature type="compositionally biased region" description="Basic and acidic residues" evidence="1">
    <location>
        <begin position="1"/>
        <end position="17"/>
    </location>
</feature>
<evidence type="ECO:0000313" key="3">
    <source>
        <dbReference type="Proteomes" id="UP001233999"/>
    </source>
</evidence>
<sequence length="159" mass="17910">FFEKQSKTSDAQDKSLKDVSNSVNSSCVTPTKQECVASTKVTSPTKENNSNSFRNLFKFDSSKLSQNTWNDKFKFKKNTHLVTKQFTSQLDEEAVDDPSDRTSVSFTQDCEAVDEGFHSPSTSRLSQSLTHRPKTCRRLGLSKSTNKQSLLTMFGFQSK</sequence>
<keyword evidence="3" id="KW-1185">Reference proteome</keyword>
<evidence type="ECO:0000256" key="1">
    <source>
        <dbReference type="SAM" id="MobiDB-lite"/>
    </source>
</evidence>
<dbReference type="AlphaFoldDB" id="A0AAD7ZCN1"/>
<gene>
    <name evidence="2" type="ORF">L9F63_025040</name>
</gene>
<organism evidence="2 3">
    <name type="scientific">Diploptera punctata</name>
    <name type="common">Pacific beetle cockroach</name>
    <dbReference type="NCBI Taxonomy" id="6984"/>
    <lineage>
        <taxon>Eukaryota</taxon>
        <taxon>Metazoa</taxon>
        <taxon>Ecdysozoa</taxon>
        <taxon>Arthropoda</taxon>
        <taxon>Hexapoda</taxon>
        <taxon>Insecta</taxon>
        <taxon>Pterygota</taxon>
        <taxon>Neoptera</taxon>
        <taxon>Polyneoptera</taxon>
        <taxon>Dictyoptera</taxon>
        <taxon>Blattodea</taxon>
        <taxon>Blaberoidea</taxon>
        <taxon>Blaberidae</taxon>
        <taxon>Diplopterinae</taxon>
        <taxon>Diploptera</taxon>
    </lineage>
</organism>
<protein>
    <submittedName>
        <fullName evidence="2">Uncharacterized protein</fullName>
    </submittedName>
</protein>
<reference evidence="2" key="1">
    <citation type="journal article" date="2023" name="IScience">
        <title>Live-bearing cockroach genome reveals convergent evolutionary mechanisms linked to viviparity in insects and beyond.</title>
        <authorList>
            <person name="Fouks B."/>
            <person name="Harrison M.C."/>
            <person name="Mikhailova A.A."/>
            <person name="Marchal E."/>
            <person name="English S."/>
            <person name="Carruthers M."/>
            <person name="Jennings E.C."/>
            <person name="Chiamaka E.L."/>
            <person name="Frigard R.A."/>
            <person name="Pippel M."/>
            <person name="Attardo G.M."/>
            <person name="Benoit J.B."/>
            <person name="Bornberg-Bauer E."/>
            <person name="Tobe S.S."/>
        </authorList>
    </citation>
    <scope>NUCLEOTIDE SEQUENCE</scope>
    <source>
        <strain evidence="2">Stay&amp;Tobe</strain>
    </source>
</reference>
<feature type="non-terminal residue" evidence="2">
    <location>
        <position position="1"/>
    </location>
</feature>
<feature type="region of interest" description="Disordered" evidence="1">
    <location>
        <begin position="1"/>
        <end position="29"/>
    </location>
</feature>
<reference evidence="2" key="2">
    <citation type="submission" date="2023-05" db="EMBL/GenBank/DDBJ databases">
        <authorList>
            <person name="Fouks B."/>
        </authorList>
    </citation>
    <scope>NUCLEOTIDE SEQUENCE</scope>
    <source>
        <strain evidence="2">Stay&amp;Tobe</strain>
        <tissue evidence="2">Testes</tissue>
    </source>
</reference>
<dbReference type="EMBL" id="JASPKZ010009011">
    <property type="protein sequence ID" value="KAJ9578103.1"/>
    <property type="molecule type" value="Genomic_DNA"/>
</dbReference>
<name>A0AAD7ZCN1_DIPPU</name>
<evidence type="ECO:0000313" key="2">
    <source>
        <dbReference type="EMBL" id="KAJ9578103.1"/>
    </source>
</evidence>
<dbReference type="Proteomes" id="UP001233999">
    <property type="component" value="Unassembled WGS sequence"/>
</dbReference>
<accession>A0AAD7ZCN1</accession>